<dbReference type="AlphaFoldDB" id="A0A6C2U5B2"/>
<keyword evidence="3" id="KW-1185">Reference proteome</keyword>
<dbReference type="RefSeq" id="WP_136080770.1">
    <property type="nucleotide sequence ID" value="NZ_CAAHFG010000002.1"/>
</dbReference>
<evidence type="ECO:0000256" key="1">
    <source>
        <dbReference type="SAM" id="SignalP"/>
    </source>
</evidence>
<feature type="signal peptide" evidence="1">
    <location>
        <begin position="1"/>
        <end position="25"/>
    </location>
</feature>
<protein>
    <submittedName>
        <fullName evidence="2">Uncharacterized protein</fullName>
    </submittedName>
</protein>
<evidence type="ECO:0000313" key="2">
    <source>
        <dbReference type="EMBL" id="VGO15180.1"/>
    </source>
</evidence>
<accession>A0A6C2U5B2</accession>
<sequence length="439" mass="52147">MAGRFIIPVQLLLFVVLVAAGRAFAQIDGDPLYVNKVETNGASFYAWRPFYSSTVEDAERWRKDYVWPIYTRKGFKEETYSRTLFFGFSTDFGDEETGRDRNWIIPIWFSGTSAEGDDYLAVFPFGGTIHEFLGRDSVSFVLFPIYYQSQINDLQTKTYIWPLISRTTGEGVDRRSFIPFYASNELEGEFVKKYYLWPILSTVEYTNERNPGGGFILVPIYGRIKTERADNHWLVPPFFRYMSSEPQWIVHAPWPFIQLADGEMHKRIFWPFYGKKSLGTQTKQYWLWPLVWNNKTDYARHEQHRKRLVPFVHYQADVVTKPTKGYEVGDAVSRYWKIWPLMSWERNLERSRFRTLDLWPMRNTPGIERNWAPWWTLYRRMDVEGEVGHHLLWGLYRQTHGEDVFEWSLLKGFAGYKKSGNNSRYRFLFMWFGDGETQP</sequence>
<keyword evidence="1" id="KW-0732">Signal</keyword>
<evidence type="ECO:0000313" key="3">
    <source>
        <dbReference type="Proteomes" id="UP000366872"/>
    </source>
</evidence>
<proteinExistence type="predicted"/>
<dbReference type="EMBL" id="CAAHFG010000002">
    <property type="protein sequence ID" value="VGO15180.1"/>
    <property type="molecule type" value="Genomic_DNA"/>
</dbReference>
<dbReference type="Proteomes" id="UP000366872">
    <property type="component" value="Unassembled WGS sequence"/>
</dbReference>
<name>A0A6C2U5B2_PONDE</name>
<reference evidence="2 3" key="1">
    <citation type="submission" date="2019-04" db="EMBL/GenBank/DDBJ databases">
        <authorList>
            <person name="Van Vliet M D."/>
        </authorList>
    </citation>
    <scope>NUCLEOTIDE SEQUENCE [LARGE SCALE GENOMIC DNA]</scope>
    <source>
        <strain evidence="2 3">F1</strain>
    </source>
</reference>
<organism evidence="2 3">
    <name type="scientific">Pontiella desulfatans</name>
    <dbReference type="NCBI Taxonomy" id="2750659"/>
    <lineage>
        <taxon>Bacteria</taxon>
        <taxon>Pseudomonadati</taxon>
        <taxon>Kiritimatiellota</taxon>
        <taxon>Kiritimatiellia</taxon>
        <taxon>Kiritimatiellales</taxon>
        <taxon>Pontiellaceae</taxon>
        <taxon>Pontiella</taxon>
    </lineage>
</organism>
<gene>
    <name evidence="2" type="ORF">PDESU_03762</name>
</gene>
<feature type="chain" id="PRO_5025360063" evidence="1">
    <location>
        <begin position="26"/>
        <end position="439"/>
    </location>
</feature>